<dbReference type="AlphaFoldDB" id="A0A914PJX8"/>
<dbReference type="Proteomes" id="UP000887578">
    <property type="component" value="Unplaced"/>
</dbReference>
<sequence>MNENVRLAKPHRIGSSDSELTSKRELFLLDGVSAKSIRIDSNVVDFIVDDKQNLMVASEKGEMKTIHVAASLTAMQSERIDEISLSMISALKYTKKSILNGIAESFSSHPSINQVMELLQNLHINKPFTSEILEAIYYLIQSRPVRSIATQTRVMNHKTAIAALESYLQHSLGFQMTSPPHWTESVRSVIQKSSITSMNDTSISSHSQKTSTENSTIDDQPVPTRAWKFLPEKEKLKPAY</sequence>
<evidence type="ECO:0000313" key="2">
    <source>
        <dbReference type="Proteomes" id="UP000887578"/>
    </source>
</evidence>
<feature type="compositionally biased region" description="Polar residues" evidence="1">
    <location>
        <begin position="197"/>
        <end position="218"/>
    </location>
</feature>
<name>A0A914PJX8_9BILA</name>
<evidence type="ECO:0000256" key="1">
    <source>
        <dbReference type="SAM" id="MobiDB-lite"/>
    </source>
</evidence>
<evidence type="ECO:0000313" key="3">
    <source>
        <dbReference type="WBParaSite" id="PDA_v2.g18244.t1"/>
    </source>
</evidence>
<protein>
    <submittedName>
        <fullName evidence="3">Uncharacterized protein</fullName>
    </submittedName>
</protein>
<accession>A0A914PJX8</accession>
<reference evidence="3" key="1">
    <citation type="submission" date="2022-11" db="UniProtKB">
        <authorList>
            <consortium name="WormBaseParasite"/>
        </authorList>
    </citation>
    <scope>IDENTIFICATION</scope>
</reference>
<dbReference type="WBParaSite" id="PDA_v2.g18244.t1">
    <property type="protein sequence ID" value="PDA_v2.g18244.t1"/>
    <property type="gene ID" value="PDA_v2.g18244"/>
</dbReference>
<feature type="region of interest" description="Disordered" evidence="1">
    <location>
        <begin position="197"/>
        <end position="223"/>
    </location>
</feature>
<organism evidence="2 3">
    <name type="scientific">Panagrolaimus davidi</name>
    <dbReference type="NCBI Taxonomy" id="227884"/>
    <lineage>
        <taxon>Eukaryota</taxon>
        <taxon>Metazoa</taxon>
        <taxon>Ecdysozoa</taxon>
        <taxon>Nematoda</taxon>
        <taxon>Chromadorea</taxon>
        <taxon>Rhabditida</taxon>
        <taxon>Tylenchina</taxon>
        <taxon>Panagrolaimomorpha</taxon>
        <taxon>Panagrolaimoidea</taxon>
        <taxon>Panagrolaimidae</taxon>
        <taxon>Panagrolaimus</taxon>
    </lineage>
</organism>
<proteinExistence type="predicted"/>
<keyword evidence="2" id="KW-1185">Reference proteome</keyword>